<protein>
    <submittedName>
        <fullName evidence="1">Uncharacterized protein</fullName>
    </submittedName>
</protein>
<dbReference type="Proteomes" id="UP000234323">
    <property type="component" value="Unassembled WGS sequence"/>
</dbReference>
<evidence type="ECO:0000313" key="2">
    <source>
        <dbReference type="Proteomes" id="UP000234323"/>
    </source>
</evidence>
<sequence>MSNKDFKTKNSLLAVCSHQDGQDSSDGMLNLGPSIDLVAATDATLEATGTFEFGDDLSLGRSNLIGNFGNSRKIQKPCTSLRQKFGLELVGTLDNSFTFGSCKRRTQPRLESSLGGNIGFFVNENDFSILKFHTLLLLNKCL</sequence>
<name>A0A2I1GTJ6_9GLOM</name>
<gene>
    <name evidence="1" type="ORF">RhiirA4_466170</name>
</gene>
<accession>A0A2I1GTJ6</accession>
<keyword evidence="2" id="KW-1185">Reference proteome</keyword>
<organism evidence="1 2">
    <name type="scientific">Rhizophagus irregularis</name>
    <dbReference type="NCBI Taxonomy" id="588596"/>
    <lineage>
        <taxon>Eukaryota</taxon>
        <taxon>Fungi</taxon>
        <taxon>Fungi incertae sedis</taxon>
        <taxon>Mucoromycota</taxon>
        <taxon>Glomeromycotina</taxon>
        <taxon>Glomeromycetes</taxon>
        <taxon>Glomerales</taxon>
        <taxon>Glomeraceae</taxon>
        <taxon>Rhizophagus</taxon>
    </lineage>
</organism>
<dbReference type="VEuPathDB" id="FungiDB:FUN_017567"/>
<dbReference type="EMBL" id="LLXI01000806">
    <property type="protein sequence ID" value="PKY49962.1"/>
    <property type="molecule type" value="Genomic_DNA"/>
</dbReference>
<proteinExistence type="predicted"/>
<comment type="caution">
    <text evidence="1">The sequence shown here is derived from an EMBL/GenBank/DDBJ whole genome shotgun (WGS) entry which is preliminary data.</text>
</comment>
<evidence type="ECO:0000313" key="1">
    <source>
        <dbReference type="EMBL" id="PKY49962.1"/>
    </source>
</evidence>
<dbReference type="AlphaFoldDB" id="A0A2I1GTJ6"/>
<reference evidence="1 2" key="1">
    <citation type="submission" date="2015-10" db="EMBL/GenBank/DDBJ databases">
        <title>Genome analyses suggest a sexual origin of heterokaryosis in a supposedly ancient asexual fungus.</title>
        <authorList>
            <person name="Ropars J."/>
            <person name="Sedzielewska K."/>
            <person name="Noel J."/>
            <person name="Charron P."/>
            <person name="Farinelli L."/>
            <person name="Marton T."/>
            <person name="Kruger M."/>
            <person name="Pelin A."/>
            <person name="Brachmann A."/>
            <person name="Corradi N."/>
        </authorList>
    </citation>
    <scope>NUCLEOTIDE SEQUENCE [LARGE SCALE GENOMIC DNA]</scope>
    <source>
        <strain evidence="1 2">A4</strain>
    </source>
</reference>